<comment type="caution">
    <text evidence="2">The sequence shown here is derived from an EMBL/GenBank/DDBJ whole genome shotgun (WGS) entry which is preliminary data.</text>
</comment>
<dbReference type="PANTHER" id="PTHR33784:SF37">
    <property type="entry name" value="F-BOX DOMAIN-CONTAINING PROTEIN"/>
    <property type="match status" value="1"/>
</dbReference>
<dbReference type="EMBL" id="CAKOAT010006670">
    <property type="protein sequence ID" value="CAH8283107.1"/>
    <property type="molecule type" value="Genomic_DNA"/>
</dbReference>
<dbReference type="AlphaFoldDB" id="A0ABC8IMV0"/>
<dbReference type="Pfam" id="PF23310">
    <property type="entry name" value="TPR_27"/>
    <property type="match status" value="1"/>
</dbReference>
<dbReference type="PANTHER" id="PTHR33784">
    <property type="entry name" value="OS05G0482100 PROTEIN"/>
    <property type="match status" value="1"/>
</dbReference>
<reference evidence="2 3" key="1">
    <citation type="submission" date="2022-03" db="EMBL/GenBank/DDBJ databases">
        <authorList>
            <person name="Macdonald S."/>
            <person name="Ahmed S."/>
            <person name="Newling K."/>
        </authorList>
    </citation>
    <scope>NUCLEOTIDE SEQUENCE [LARGE SCALE GENOMIC DNA]</scope>
</reference>
<feature type="domain" description="At2g35280-like TPR" evidence="1">
    <location>
        <begin position="59"/>
        <end position="125"/>
    </location>
</feature>
<keyword evidence="3" id="KW-1185">Reference proteome</keyword>
<evidence type="ECO:0000259" key="1">
    <source>
        <dbReference type="Pfam" id="PF23310"/>
    </source>
</evidence>
<proteinExistence type="predicted"/>
<protein>
    <recommendedName>
        <fullName evidence="1">At2g35280-like TPR domain-containing protein</fullName>
    </recommendedName>
</protein>
<name>A0ABC8IMV0_ERUVS</name>
<dbReference type="InterPro" id="IPR057136">
    <property type="entry name" value="At2g35280_TPR_dom"/>
</dbReference>
<sequence>MDNVNLTSLPPSMLHKILSKVLMTGIRDFGCARIAFPGFNEVGRDDHFYRSADLIFFNDWANEVNAIRAFKVKCYRLGNPEAIYLRGMYEYFFLHLLDEGREKIHRAAERGCVLAQFVDAMMNLAFSVDGRGIVHNYPAFTHQHVDEMFQIITGWKIGHNWDYEKPPTFISVAERIDPNVPHSCWCSNLDPPMFIVSLDGSRLRWKCDRCFWNCAAWEFCYAIHLTARAWPIED</sequence>
<dbReference type="Proteomes" id="UP001642260">
    <property type="component" value="Unassembled WGS sequence"/>
</dbReference>
<accession>A0ABC8IMV0</accession>
<organism evidence="2 3">
    <name type="scientific">Eruca vesicaria subsp. sativa</name>
    <name type="common">Garden rocket</name>
    <name type="synonym">Eruca sativa</name>
    <dbReference type="NCBI Taxonomy" id="29727"/>
    <lineage>
        <taxon>Eukaryota</taxon>
        <taxon>Viridiplantae</taxon>
        <taxon>Streptophyta</taxon>
        <taxon>Embryophyta</taxon>
        <taxon>Tracheophyta</taxon>
        <taxon>Spermatophyta</taxon>
        <taxon>Magnoliopsida</taxon>
        <taxon>eudicotyledons</taxon>
        <taxon>Gunneridae</taxon>
        <taxon>Pentapetalae</taxon>
        <taxon>rosids</taxon>
        <taxon>malvids</taxon>
        <taxon>Brassicales</taxon>
        <taxon>Brassicaceae</taxon>
        <taxon>Brassiceae</taxon>
        <taxon>Eruca</taxon>
    </lineage>
</organism>
<evidence type="ECO:0000313" key="3">
    <source>
        <dbReference type="Proteomes" id="UP001642260"/>
    </source>
</evidence>
<evidence type="ECO:0000313" key="2">
    <source>
        <dbReference type="EMBL" id="CAH8283107.1"/>
    </source>
</evidence>
<dbReference type="InterPro" id="IPR040338">
    <property type="entry name" value="At1g67623-like"/>
</dbReference>
<gene>
    <name evidence="2" type="ORF">ERUC_LOCUS546</name>
</gene>